<gene>
    <name evidence="6" type="ORF">CQA54_00280</name>
</gene>
<organism evidence="6 7">
    <name type="scientific">Helicobacter equorum</name>
    <dbReference type="NCBI Taxonomy" id="361872"/>
    <lineage>
        <taxon>Bacteria</taxon>
        <taxon>Pseudomonadati</taxon>
        <taxon>Campylobacterota</taxon>
        <taxon>Epsilonproteobacteria</taxon>
        <taxon>Campylobacterales</taxon>
        <taxon>Helicobacteraceae</taxon>
        <taxon>Helicobacter</taxon>
    </lineage>
</organism>
<evidence type="ECO:0000256" key="1">
    <source>
        <dbReference type="ARBA" id="ARBA00004442"/>
    </source>
</evidence>
<evidence type="ECO:0000256" key="2">
    <source>
        <dbReference type="ARBA" id="ARBA00023136"/>
    </source>
</evidence>
<dbReference type="PANTHER" id="PTHR30329:SF21">
    <property type="entry name" value="LIPOPROTEIN YIAD-RELATED"/>
    <property type="match status" value="1"/>
</dbReference>
<accession>A0A3D8ISW7</accession>
<evidence type="ECO:0000259" key="5">
    <source>
        <dbReference type="PROSITE" id="PS51123"/>
    </source>
</evidence>
<name>A0A3D8ISW7_9HELI</name>
<keyword evidence="2 4" id="KW-0472">Membrane</keyword>
<comment type="subcellular location">
    <subcellularLocation>
        <location evidence="1">Cell outer membrane</location>
    </subcellularLocation>
</comment>
<dbReference type="PROSITE" id="PS51257">
    <property type="entry name" value="PROKAR_LIPOPROTEIN"/>
    <property type="match status" value="1"/>
</dbReference>
<dbReference type="Proteomes" id="UP000256514">
    <property type="component" value="Unassembled WGS sequence"/>
</dbReference>
<dbReference type="CDD" id="cd07185">
    <property type="entry name" value="OmpA_C-like"/>
    <property type="match status" value="1"/>
</dbReference>
<evidence type="ECO:0000313" key="6">
    <source>
        <dbReference type="EMBL" id="RDU68292.1"/>
    </source>
</evidence>
<dbReference type="OrthoDB" id="9809164at2"/>
<dbReference type="PRINTS" id="PR01021">
    <property type="entry name" value="OMPADOMAIN"/>
</dbReference>
<evidence type="ECO:0000256" key="4">
    <source>
        <dbReference type="PROSITE-ProRule" id="PRU00473"/>
    </source>
</evidence>
<reference evidence="6 7" key="1">
    <citation type="submission" date="2018-04" db="EMBL/GenBank/DDBJ databases">
        <title>Novel Campyloabacter and Helicobacter Species and Strains.</title>
        <authorList>
            <person name="Mannion A.J."/>
            <person name="Shen Z."/>
            <person name="Fox J.G."/>
        </authorList>
    </citation>
    <scope>NUCLEOTIDE SEQUENCE [LARGE SCALE GENOMIC DNA]</scope>
    <source>
        <strain evidence="6 7">MIT 12-6600</strain>
    </source>
</reference>
<dbReference type="Gene3D" id="3.30.1330.60">
    <property type="entry name" value="OmpA-like domain"/>
    <property type="match status" value="1"/>
</dbReference>
<comment type="caution">
    <text evidence="6">The sequence shown here is derived from an EMBL/GenBank/DDBJ whole genome shotgun (WGS) entry which is preliminary data.</text>
</comment>
<sequence>MKKVHIVGFFGAFLLLMMSGCGDDTKVSSGGSGAIAVQGQDASTTPVIVSPDDNSFGADTTSGRNSDNFVQLDKNSLPTILFGFDKYTIADDMLANIDQAANALKQSGAKIVLEGNTDSFGSDEYNFALGKKRADAVRNALEVRGVDSKNISTVTYGESKPVCTQATQECYKANRRVDFKVAQ</sequence>
<evidence type="ECO:0000313" key="7">
    <source>
        <dbReference type="Proteomes" id="UP000256514"/>
    </source>
</evidence>
<dbReference type="PROSITE" id="PS51123">
    <property type="entry name" value="OMPA_2"/>
    <property type="match status" value="1"/>
</dbReference>
<proteinExistence type="predicted"/>
<dbReference type="InterPro" id="IPR036737">
    <property type="entry name" value="OmpA-like_sf"/>
</dbReference>
<dbReference type="EMBL" id="NXLT01000001">
    <property type="protein sequence ID" value="RDU68292.1"/>
    <property type="molecule type" value="Genomic_DNA"/>
</dbReference>
<keyword evidence="7" id="KW-1185">Reference proteome</keyword>
<feature type="domain" description="OmpA-like" evidence="5">
    <location>
        <begin position="69"/>
        <end position="183"/>
    </location>
</feature>
<dbReference type="InterPro" id="IPR006664">
    <property type="entry name" value="OMP_bac"/>
</dbReference>
<protein>
    <recommendedName>
        <fullName evidence="5">OmpA-like domain-containing protein</fullName>
    </recommendedName>
</protein>
<dbReference type="PANTHER" id="PTHR30329">
    <property type="entry name" value="STATOR ELEMENT OF FLAGELLAR MOTOR COMPLEX"/>
    <property type="match status" value="1"/>
</dbReference>
<dbReference type="AlphaFoldDB" id="A0A3D8ISW7"/>
<dbReference type="Pfam" id="PF00691">
    <property type="entry name" value="OmpA"/>
    <property type="match status" value="1"/>
</dbReference>
<evidence type="ECO:0000256" key="3">
    <source>
        <dbReference type="ARBA" id="ARBA00023237"/>
    </source>
</evidence>
<dbReference type="GO" id="GO:0009279">
    <property type="term" value="C:cell outer membrane"/>
    <property type="evidence" value="ECO:0007669"/>
    <property type="project" value="UniProtKB-SubCell"/>
</dbReference>
<dbReference type="InterPro" id="IPR006665">
    <property type="entry name" value="OmpA-like"/>
</dbReference>
<dbReference type="SUPFAM" id="SSF103088">
    <property type="entry name" value="OmpA-like"/>
    <property type="match status" value="1"/>
</dbReference>
<dbReference type="InterPro" id="IPR050330">
    <property type="entry name" value="Bact_OuterMem_StrucFunc"/>
</dbReference>
<keyword evidence="3" id="KW-0998">Cell outer membrane</keyword>
<dbReference type="RefSeq" id="WP_115570254.1">
    <property type="nucleotide sequence ID" value="NZ_NXLT01000001.1"/>
</dbReference>